<dbReference type="PANTHER" id="PTHR37012">
    <property type="entry name" value="B-ZIP TRANSCRIPTION FACTOR (EUROFUNG)-RELATED"/>
    <property type="match status" value="1"/>
</dbReference>
<keyword evidence="3" id="KW-1185">Reference proteome</keyword>
<dbReference type="RefSeq" id="XP_003039532.1">
    <property type="nucleotide sequence ID" value="XM_003039486.1"/>
</dbReference>
<feature type="compositionally biased region" description="Polar residues" evidence="1">
    <location>
        <begin position="134"/>
        <end position="147"/>
    </location>
</feature>
<accession>C7ZQ93</accession>
<dbReference type="Proteomes" id="UP000005206">
    <property type="component" value="Unassembled WGS sequence"/>
</dbReference>
<dbReference type="PANTHER" id="PTHR37012:SF2">
    <property type="entry name" value="BZIP DOMAIN-CONTAINING PROTEIN-RELATED"/>
    <property type="match status" value="1"/>
</dbReference>
<dbReference type="AlphaFoldDB" id="C7ZQ93"/>
<dbReference type="eggNOG" id="ENOG502S1U7">
    <property type="taxonomic scope" value="Eukaryota"/>
</dbReference>
<protein>
    <recommendedName>
        <fullName evidence="4">BZIP domain-containing protein</fullName>
    </recommendedName>
</protein>
<dbReference type="InterPro" id="IPR021833">
    <property type="entry name" value="DUF3425"/>
</dbReference>
<dbReference type="VEuPathDB" id="FungiDB:NECHADRAFT_89110"/>
<name>C7ZQ93_FUSV7</name>
<feature type="compositionally biased region" description="Basic and acidic residues" evidence="1">
    <location>
        <begin position="32"/>
        <end position="41"/>
    </location>
</feature>
<evidence type="ECO:0008006" key="4">
    <source>
        <dbReference type="Google" id="ProtNLM"/>
    </source>
</evidence>
<dbReference type="InParanoid" id="C7ZQ93"/>
<dbReference type="Pfam" id="PF11905">
    <property type="entry name" value="DUF3425"/>
    <property type="match status" value="1"/>
</dbReference>
<organism evidence="2 3">
    <name type="scientific">Fusarium vanettenii (strain ATCC MYA-4622 / CBS 123669 / FGSC 9596 / NRRL 45880 / 77-13-4)</name>
    <name type="common">Fusarium solani subsp. pisi</name>
    <dbReference type="NCBI Taxonomy" id="660122"/>
    <lineage>
        <taxon>Eukaryota</taxon>
        <taxon>Fungi</taxon>
        <taxon>Dikarya</taxon>
        <taxon>Ascomycota</taxon>
        <taxon>Pezizomycotina</taxon>
        <taxon>Sordariomycetes</taxon>
        <taxon>Hypocreomycetidae</taxon>
        <taxon>Hypocreales</taxon>
        <taxon>Nectriaceae</taxon>
        <taxon>Fusarium</taxon>
        <taxon>Fusarium solani species complex</taxon>
        <taxon>Fusarium vanettenii</taxon>
    </lineage>
</organism>
<dbReference type="GeneID" id="9667049"/>
<sequence length="523" mass="58241">MSNNEKYPQARKGKQDAKQSRKRAQNRISQQCRRERDSARARHLEHGLTAIQSTSNLDCEDRYSALVQSHLRLLDDNESLQEALFNFRKRLLSMSNAAAAAAEEPVFDLLLDKHKIKGDRSSVSSKQLDGPDSFNASVGATTSQPEATTADANSWNISCNIPSPFSYNPGLGLPLNDFAGATTLNLGTNLSTLESSVAFSHEAPTLFDILPQIGTHHTHVRSPTEFADKVLSACRQYLEDEMSATPAGLTLSLREIQNEVLYQQVSTAAIRLLSRAAGIESYVYHIGRADYLEKIVRWRLSALPDDGTTIPQPFAPTRLQHRQNGRVLKHHLLIDFICWPEIRDQCIVNASRLDLDELQRDIVLNTVIEIPPYGLALNVFDFVNNWIDIHHHSSTYVRNADWTFFKANEKADSSAIDRDPIEGAILQELRCIIHKHTAAISELATATDSSMNTAYEASKSTLTAASWREGCTRSDAMAAGRGPEADAVNFLSAQDTSTWKLSKSFARKYHMIECSSGMKPLWT</sequence>
<evidence type="ECO:0000256" key="1">
    <source>
        <dbReference type="SAM" id="MobiDB-lite"/>
    </source>
</evidence>
<dbReference type="KEGG" id="nhe:NECHADRAFT_89110"/>
<proteinExistence type="predicted"/>
<evidence type="ECO:0000313" key="2">
    <source>
        <dbReference type="EMBL" id="EEU33819.1"/>
    </source>
</evidence>
<feature type="region of interest" description="Disordered" evidence="1">
    <location>
        <begin position="120"/>
        <end position="147"/>
    </location>
</feature>
<feature type="region of interest" description="Disordered" evidence="1">
    <location>
        <begin position="1"/>
        <end position="41"/>
    </location>
</feature>
<dbReference type="EMBL" id="GG698985">
    <property type="protein sequence ID" value="EEU33819.1"/>
    <property type="molecule type" value="Genomic_DNA"/>
</dbReference>
<gene>
    <name evidence="2" type="ORF">NECHADRAFT_89110</name>
</gene>
<dbReference type="OrthoDB" id="4161589at2759"/>
<evidence type="ECO:0000313" key="3">
    <source>
        <dbReference type="Proteomes" id="UP000005206"/>
    </source>
</evidence>
<dbReference type="HOGENOM" id="CLU_041813_0_0_1"/>
<dbReference type="STRING" id="660122.C7ZQ93"/>
<reference evidence="2 3" key="1">
    <citation type="journal article" date="2009" name="PLoS Genet.">
        <title>The genome of Nectria haematococca: contribution of supernumerary chromosomes to gene expansion.</title>
        <authorList>
            <person name="Coleman J.J."/>
            <person name="Rounsley S.D."/>
            <person name="Rodriguez-Carres M."/>
            <person name="Kuo A."/>
            <person name="Wasmann C.C."/>
            <person name="Grimwood J."/>
            <person name="Schmutz J."/>
            <person name="Taga M."/>
            <person name="White G.J."/>
            <person name="Zhou S."/>
            <person name="Schwartz D.C."/>
            <person name="Freitag M."/>
            <person name="Ma L.J."/>
            <person name="Danchin E.G."/>
            <person name="Henrissat B."/>
            <person name="Coutinho P.M."/>
            <person name="Nelson D.R."/>
            <person name="Straney D."/>
            <person name="Napoli C.A."/>
            <person name="Barker B.M."/>
            <person name="Gribskov M."/>
            <person name="Rep M."/>
            <person name="Kroken S."/>
            <person name="Molnar I."/>
            <person name="Rensing C."/>
            <person name="Kennell J.C."/>
            <person name="Zamora J."/>
            <person name="Farman M.L."/>
            <person name="Selker E.U."/>
            <person name="Salamov A."/>
            <person name="Shapiro H."/>
            <person name="Pangilinan J."/>
            <person name="Lindquist E."/>
            <person name="Lamers C."/>
            <person name="Grigoriev I.V."/>
            <person name="Geiser D.M."/>
            <person name="Covert S.F."/>
            <person name="Temporini E."/>
            <person name="Vanetten H.D."/>
        </authorList>
    </citation>
    <scope>NUCLEOTIDE SEQUENCE [LARGE SCALE GENOMIC DNA]</scope>
    <source>
        <strain evidence="3">ATCC MYA-4622 / CBS 123669 / FGSC 9596 / NRRL 45880 / 77-13-4</strain>
    </source>
</reference>